<evidence type="ECO:0000313" key="17">
    <source>
        <dbReference type="Proteomes" id="UP000002718"/>
    </source>
</evidence>
<evidence type="ECO:0000259" key="12">
    <source>
        <dbReference type="Pfam" id="PF00288"/>
    </source>
</evidence>
<dbReference type="PANTHER" id="PTHR10457:SF7">
    <property type="entry name" value="GALACTOKINASE-RELATED"/>
    <property type="match status" value="1"/>
</dbReference>
<evidence type="ECO:0000256" key="2">
    <source>
        <dbReference type="ARBA" id="ARBA00022490"/>
    </source>
</evidence>
<dbReference type="GO" id="GO:0046872">
    <property type="term" value="F:metal ion binding"/>
    <property type="evidence" value="ECO:0007669"/>
    <property type="project" value="UniProtKB-KW"/>
</dbReference>
<dbReference type="GO" id="GO:0006012">
    <property type="term" value="P:galactose metabolic process"/>
    <property type="evidence" value="ECO:0007669"/>
    <property type="project" value="UniProtKB-UniRule"/>
</dbReference>
<evidence type="ECO:0000256" key="9">
    <source>
        <dbReference type="ARBA" id="ARBA00023144"/>
    </source>
</evidence>
<keyword evidence="17" id="KW-1185">Reference proteome</keyword>
<sequence>MSSFESVFGDSPEFVARAPGRVNLLGEHTDYNGGYVLPIAIEQQTSVSMSHSNSKQYALYSEMLDDIVYFTLGKSPTEHFATYVYGCLMEARAVGMKVPVLDIYIQSDVPMGAGLSSSAALEVATLRVLRALTGFPLDDVQIAQLAQRAEIQYAGVRCGIMDQMASSLAGTREALLLDTLTLERRLVPLPPASAVLVLDSGVVRTLATSGYNQRRTECEEAAHQLGVQSLREVHDISLADALPEPLGRRVRHIVSENARVLRAAECNNAAEFGMLMNASHTSLRDDYEVSVPQLDQLVTLLQAHPDVYGARLTGAGFGGACVALCKPESLHQISEAVLQDYSSMGLKGRILVPPHWVDRTATVGGGSAS</sequence>
<dbReference type="Gene3D" id="3.30.70.890">
    <property type="entry name" value="GHMP kinase, C-terminal domain"/>
    <property type="match status" value="1"/>
</dbReference>
<dbReference type="InterPro" id="IPR036554">
    <property type="entry name" value="GHMP_kinase_C_sf"/>
</dbReference>
<accession>Q2Y7N8</accession>
<evidence type="ECO:0000256" key="3">
    <source>
        <dbReference type="ARBA" id="ARBA00022679"/>
    </source>
</evidence>
<name>Q2Y7N8_NITMU</name>
<dbReference type="EMBL" id="FNVK01000004">
    <property type="protein sequence ID" value="SEF59937.1"/>
    <property type="molecule type" value="Genomic_DNA"/>
</dbReference>
<dbReference type="InterPro" id="IPR020568">
    <property type="entry name" value="Ribosomal_Su5_D2-typ_SF"/>
</dbReference>
<evidence type="ECO:0000256" key="1">
    <source>
        <dbReference type="ARBA" id="ARBA00006566"/>
    </source>
</evidence>
<evidence type="ECO:0000256" key="5">
    <source>
        <dbReference type="ARBA" id="ARBA00022741"/>
    </source>
</evidence>
<dbReference type="RefSeq" id="WP_011381253.1">
    <property type="nucleotide sequence ID" value="NC_007614.1"/>
</dbReference>
<keyword evidence="7" id="KW-0067">ATP-binding</keyword>
<dbReference type="SUPFAM" id="SSF55060">
    <property type="entry name" value="GHMP Kinase, C-terminal domain"/>
    <property type="match status" value="1"/>
</dbReference>
<keyword evidence="4" id="KW-0479">Metal-binding</keyword>
<dbReference type="InterPro" id="IPR006204">
    <property type="entry name" value="GHMP_kinase_N_dom"/>
</dbReference>
<dbReference type="EC" id="2.7.1.6" evidence="11"/>
<dbReference type="NCBIfam" id="TIGR00131">
    <property type="entry name" value="gal_kin"/>
    <property type="match status" value="1"/>
</dbReference>
<feature type="domain" description="Galactokinase N-terminal" evidence="14">
    <location>
        <begin position="3"/>
        <end position="50"/>
    </location>
</feature>
<dbReference type="PRINTS" id="PR00473">
    <property type="entry name" value="GALCTOKINASE"/>
</dbReference>
<dbReference type="InterPro" id="IPR000705">
    <property type="entry name" value="Galactokinase"/>
</dbReference>
<dbReference type="Pfam" id="PF00288">
    <property type="entry name" value="GHMP_kinases_N"/>
    <property type="match status" value="1"/>
</dbReference>
<dbReference type="InterPro" id="IPR006203">
    <property type="entry name" value="GHMP_knse_ATP-bd_CS"/>
</dbReference>
<evidence type="ECO:0000313" key="15">
    <source>
        <dbReference type="EMBL" id="ABB75233.1"/>
    </source>
</evidence>
<evidence type="ECO:0000256" key="6">
    <source>
        <dbReference type="ARBA" id="ARBA00022777"/>
    </source>
</evidence>
<keyword evidence="10" id="KW-0119">Carbohydrate metabolism</keyword>
<dbReference type="STRING" id="323848.Nmul_A1938"/>
<reference evidence="17" key="2">
    <citation type="submission" date="2005-08" db="EMBL/GenBank/DDBJ databases">
        <title>Complete sequence of chromosome 1 of Nitrosospira multiformis ATCC 25196.</title>
        <authorList>
            <person name="Copeland A."/>
            <person name="Lucas S."/>
            <person name="Lapidus A."/>
            <person name="Barry K."/>
            <person name="Detter J.C."/>
            <person name="Glavina T."/>
            <person name="Hammon N."/>
            <person name="Israni S."/>
            <person name="Pitluck S."/>
            <person name="Chain P."/>
            <person name="Malfatti S."/>
            <person name="Shin M."/>
            <person name="Vergez L."/>
            <person name="Schmutz J."/>
            <person name="Larimer F."/>
            <person name="Land M."/>
            <person name="Hauser L."/>
            <person name="Kyrpides N."/>
            <person name="Lykidis A."/>
            <person name="Richardson P."/>
        </authorList>
    </citation>
    <scope>NUCLEOTIDE SEQUENCE [LARGE SCALE GENOMIC DNA]</scope>
    <source>
        <strain evidence="17">ATCC 25196 / NCIMB 11849 / C 71</strain>
    </source>
</reference>
<gene>
    <name evidence="15" type="ordered locus">Nmul_A1938</name>
    <name evidence="16" type="ORF">SAMN05216403_10479</name>
</gene>
<evidence type="ECO:0000256" key="7">
    <source>
        <dbReference type="ARBA" id="ARBA00022840"/>
    </source>
</evidence>
<dbReference type="Pfam" id="PF10509">
    <property type="entry name" value="GalKase_gal_bdg"/>
    <property type="match status" value="1"/>
</dbReference>
<dbReference type="Proteomes" id="UP000236751">
    <property type="component" value="Unassembled WGS sequence"/>
</dbReference>
<keyword evidence="5" id="KW-0547">Nucleotide-binding</keyword>
<dbReference type="EMBL" id="CP000103">
    <property type="protein sequence ID" value="ABB75233.1"/>
    <property type="molecule type" value="Genomic_DNA"/>
</dbReference>
<dbReference type="PRINTS" id="PR00959">
    <property type="entry name" value="MEVGALKINASE"/>
</dbReference>
<keyword evidence="2" id="KW-0963">Cytoplasm</keyword>
<evidence type="ECO:0000259" key="13">
    <source>
        <dbReference type="Pfam" id="PF08544"/>
    </source>
</evidence>
<evidence type="ECO:0000259" key="14">
    <source>
        <dbReference type="Pfam" id="PF10509"/>
    </source>
</evidence>
<reference evidence="15" key="1">
    <citation type="submission" date="2005-08" db="EMBL/GenBank/DDBJ databases">
        <title>Complete sequence of Chromosome 1 of Nitrosospira multiformis ATCC 25196.</title>
        <authorList>
            <consortium name="US DOE Joint Genome Institute"/>
            <person name="Copeland A."/>
            <person name="Lucas S."/>
            <person name="Lapidus A."/>
            <person name="Barry K."/>
            <person name="Detter J.C."/>
            <person name="Glavina T."/>
            <person name="Hammon N."/>
            <person name="Israni S."/>
            <person name="Pitluck S."/>
            <person name="Chain P."/>
            <person name="Malfatti S."/>
            <person name="Shin M."/>
            <person name="Vergez L."/>
            <person name="Schmutz J."/>
            <person name="Larimer F."/>
            <person name="Land M."/>
            <person name="Hauser L."/>
            <person name="Kyrpides N."/>
            <person name="Lykidis A."/>
            <person name="Richardson P."/>
        </authorList>
    </citation>
    <scope>NUCLEOTIDE SEQUENCE</scope>
    <source>
        <strain evidence="15">ATCC 25196</strain>
    </source>
</reference>
<dbReference type="HOGENOM" id="CLU_017814_2_1_4"/>
<evidence type="ECO:0000313" key="18">
    <source>
        <dbReference type="Proteomes" id="UP000236751"/>
    </source>
</evidence>
<dbReference type="OrthoDB" id="250531at2"/>
<comment type="similarity">
    <text evidence="1">Belongs to the GHMP kinase family. GalK subfamily.</text>
</comment>
<dbReference type="GO" id="GO:0005524">
    <property type="term" value="F:ATP binding"/>
    <property type="evidence" value="ECO:0007669"/>
    <property type="project" value="UniProtKB-UniRule"/>
</dbReference>
<dbReference type="Pfam" id="PF08544">
    <property type="entry name" value="GHMP_kinases_C"/>
    <property type="match status" value="1"/>
</dbReference>
<dbReference type="GO" id="GO:0005829">
    <property type="term" value="C:cytosol"/>
    <property type="evidence" value="ECO:0007669"/>
    <property type="project" value="TreeGrafter"/>
</dbReference>
<dbReference type="PROSITE" id="PS00627">
    <property type="entry name" value="GHMP_KINASES_ATP"/>
    <property type="match status" value="1"/>
</dbReference>
<dbReference type="PIRSF" id="PIRSF000530">
    <property type="entry name" value="Galactokinase"/>
    <property type="match status" value="1"/>
</dbReference>
<dbReference type="Gene3D" id="3.30.230.10">
    <property type="match status" value="1"/>
</dbReference>
<dbReference type="InterPro" id="IPR013750">
    <property type="entry name" value="GHMP_kinase_C_dom"/>
</dbReference>
<dbReference type="GO" id="GO:0004335">
    <property type="term" value="F:galactokinase activity"/>
    <property type="evidence" value="ECO:0007669"/>
    <property type="project" value="UniProtKB-UniRule"/>
</dbReference>
<evidence type="ECO:0000256" key="10">
    <source>
        <dbReference type="ARBA" id="ARBA00023277"/>
    </source>
</evidence>
<evidence type="ECO:0000256" key="8">
    <source>
        <dbReference type="ARBA" id="ARBA00022842"/>
    </source>
</evidence>
<dbReference type="AlphaFoldDB" id="Q2Y7N8"/>
<dbReference type="eggNOG" id="COG0153">
    <property type="taxonomic scope" value="Bacteria"/>
</dbReference>
<evidence type="ECO:0000256" key="4">
    <source>
        <dbReference type="ARBA" id="ARBA00022723"/>
    </source>
</evidence>
<dbReference type="FunFam" id="3.30.70.890:FF:000001">
    <property type="entry name" value="Galactokinase"/>
    <property type="match status" value="1"/>
</dbReference>
<reference evidence="16 18" key="4">
    <citation type="submission" date="2016-10" db="EMBL/GenBank/DDBJ databases">
        <authorList>
            <person name="de Groot N.N."/>
        </authorList>
    </citation>
    <scope>NUCLEOTIDE SEQUENCE [LARGE SCALE GENOMIC DNA]</scope>
    <source>
        <strain evidence="16 18">Nl13</strain>
    </source>
</reference>
<dbReference type="SUPFAM" id="SSF54211">
    <property type="entry name" value="Ribosomal protein S5 domain 2-like"/>
    <property type="match status" value="1"/>
</dbReference>
<keyword evidence="9" id="KW-0299">Galactose metabolism</keyword>
<dbReference type="InterPro" id="IPR014721">
    <property type="entry name" value="Ribsml_uS5_D2-typ_fold_subgr"/>
</dbReference>
<dbReference type="KEGG" id="nmu:Nmul_A1938"/>
<dbReference type="Proteomes" id="UP000002718">
    <property type="component" value="Chromosome"/>
</dbReference>
<feature type="domain" description="GHMP kinase C-terminal" evidence="13">
    <location>
        <begin position="267"/>
        <end position="339"/>
    </location>
</feature>
<keyword evidence="8" id="KW-0460">Magnesium</keyword>
<dbReference type="InterPro" id="IPR006206">
    <property type="entry name" value="Mevalonate/galactokinase"/>
</dbReference>
<evidence type="ECO:0000313" key="16">
    <source>
        <dbReference type="EMBL" id="SEF59937.1"/>
    </source>
</evidence>
<dbReference type="PANTHER" id="PTHR10457">
    <property type="entry name" value="MEVALONATE KINASE/GALACTOKINASE"/>
    <property type="match status" value="1"/>
</dbReference>
<dbReference type="InterPro" id="IPR019539">
    <property type="entry name" value="GalKase_N"/>
</dbReference>
<feature type="domain" description="GHMP kinase N-terminal" evidence="12">
    <location>
        <begin position="83"/>
        <end position="170"/>
    </location>
</feature>
<evidence type="ECO:0000256" key="11">
    <source>
        <dbReference type="NCBIfam" id="TIGR00131"/>
    </source>
</evidence>
<organism evidence="15 17">
    <name type="scientific">Nitrosospira multiformis (strain ATCC 25196 / NCIMB 11849 / C 71)</name>
    <dbReference type="NCBI Taxonomy" id="323848"/>
    <lineage>
        <taxon>Bacteria</taxon>
        <taxon>Pseudomonadati</taxon>
        <taxon>Pseudomonadota</taxon>
        <taxon>Betaproteobacteria</taxon>
        <taxon>Nitrosomonadales</taxon>
        <taxon>Nitrosomonadaceae</taxon>
        <taxon>Nitrosospira</taxon>
    </lineage>
</organism>
<protein>
    <recommendedName>
        <fullName evidence="11">Galactokinase</fullName>
        <ecNumber evidence="11">2.7.1.6</ecNumber>
    </recommendedName>
</protein>
<dbReference type="FunFam" id="3.30.230.10:FF:000017">
    <property type="entry name" value="Galactokinase"/>
    <property type="match status" value="1"/>
</dbReference>
<keyword evidence="3 15" id="KW-0808">Transferase</keyword>
<keyword evidence="6 16" id="KW-0418">Kinase</keyword>
<proteinExistence type="inferred from homology"/>
<reference evidence="15 17" key="3">
    <citation type="journal article" date="2008" name="Appl. Environ. Microbiol.">
        <title>Complete genome sequence of Nitrosospira multiformis, an ammonia-oxidizing bacterium from the soil environment.</title>
        <authorList>
            <person name="Norton J.M."/>
            <person name="Klotz M.G."/>
            <person name="Stein L.Y."/>
            <person name="Arp D.J."/>
            <person name="Bottomley P.J."/>
            <person name="Chain P.S."/>
            <person name="Hauser L.J."/>
            <person name="Land M.L."/>
            <person name="Larimer F.W."/>
            <person name="Shin M.W."/>
            <person name="Starkenburg S.R."/>
        </authorList>
    </citation>
    <scope>NUCLEOTIDE SEQUENCE [LARGE SCALE GENOMIC DNA]</scope>
    <source>
        <strain evidence="15">ATCC 25196</strain>
        <strain evidence="17">ATCC 25196 / NCIMB 11849 / C 71</strain>
    </source>
</reference>